<dbReference type="GeneID" id="41838822"/>
<proteinExistence type="predicted"/>
<dbReference type="Proteomes" id="UP000255061">
    <property type="component" value="Unassembled WGS sequence"/>
</dbReference>
<gene>
    <name evidence="1" type="ORF">NCTC10736_04051</name>
</gene>
<name>A0A380C0N6_9GAMM</name>
<organism evidence="1 2">
    <name type="scientific">Shewanella morhuae</name>
    <dbReference type="NCBI Taxonomy" id="365591"/>
    <lineage>
        <taxon>Bacteria</taxon>
        <taxon>Pseudomonadati</taxon>
        <taxon>Pseudomonadota</taxon>
        <taxon>Gammaproteobacteria</taxon>
        <taxon>Alteromonadales</taxon>
        <taxon>Shewanellaceae</taxon>
        <taxon>Shewanella</taxon>
    </lineage>
</organism>
<sequence>MIKLVSTILIFVWVVFQPMTNIVDAHPLKAYAEILSSTPIDNNVSVIKTPPVHDVSTTDIPSSNEMFHCHHHSSHCHIYLLSVYEAETDILTKYAPYNSYLFSIPETPFSASIRPPIA</sequence>
<evidence type="ECO:0000313" key="2">
    <source>
        <dbReference type="Proteomes" id="UP000255061"/>
    </source>
</evidence>
<dbReference type="EMBL" id="UGYV01000004">
    <property type="protein sequence ID" value="SUJ09562.1"/>
    <property type="molecule type" value="Genomic_DNA"/>
</dbReference>
<reference evidence="1 2" key="1">
    <citation type="submission" date="2018-06" db="EMBL/GenBank/DDBJ databases">
        <authorList>
            <consortium name="Pathogen Informatics"/>
            <person name="Doyle S."/>
        </authorList>
    </citation>
    <scope>NUCLEOTIDE SEQUENCE [LARGE SCALE GENOMIC DNA]</scope>
    <source>
        <strain evidence="1 2">NCTC10736</strain>
    </source>
</reference>
<dbReference type="AlphaFoldDB" id="A0A380C0N6"/>
<evidence type="ECO:0000313" key="1">
    <source>
        <dbReference type="EMBL" id="SUJ09562.1"/>
    </source>
</evidence>
<protein>
    <submittedName>
        <fullName evidence="1">Uncharacterized protein</fullName>
    </submittedName>
</protein>
<dbReference type="RefSeq" id="WP_011638883.1">
    <property type="nucleotide sequence ID" value="NZ_UGYV01000004.1"/>
</dbReference>
<accession>A0A380C0N6</accession>